<dbReference type="AlphaFoldDB" id="A0AAN9FYT0"/>
<protein>
    <submittedName>
        <fullName evidence="2">Uncharacterized protein</fullName>
    </submittedName>
</protein>
<feature type="transmembrane region" description="Helical" evidence="1">
    <location>
        <begin position="94"/>
        <end position="119"/>
    </location>
</feature>
<keyword evidence="1" id="KW-0472">Membrane</keyword>
<accession>A0AAN9FYT0</accession>
<evidence type="ECO:0000256" key="1">
    <source>
        <dbReference type="SAM" id="Phobius"/>
    </source>
</evidence>
<dbReference type="EMBL" id="JAYWIO010000002">
    <property type="protein sequence ID" value="KAK7280998.1"/>
    <property type="molecule type" value="Genomic_DNA"/>
</dbReference>
<reference evidence="2 3" key="1">
    <citation type="submission" date="2024-01" db="EMBL/GenBank/DDBJ databases">
        <title>The genomes of 5 underutilized Papilionoideae crops provide insights into root nodulation and disease resistanc.</title>
        <authorList>
            <person name="Yuan L."/>
        </authorList>
    </citation>
    <scope>NUCLEOTIDE SEQUENCE [LARGE SCALE GENOMIC DNA]</scope>
    <source>
        <strain evidence="2">ZHUSHIDOU_FW_LH</strain>
        <tissue evidence="2">Leaf</tissue>
    </source>
</reference>
<comment type="caution">
    <text evidence="2">The sequence shown here is derived from an EMBL/GenBank/DDBJ whole genome shotgun (WGS) entry which is preliminary data.</text>
</comment>
<sequence>MGAWNLRRRRGGLKLLQTRDRECRQLIVIRRRSGAHSCERGDRESGHSGVRKVIHAQTRMAVIYRRIPDLECTVYSVCVAIADKPHGGNRGSTFGVLGGVGSATFVGGTLAACFLPTALTFQANYVWFHAKVTPCTSWFPAKRLKTQYGDGVVLVLLLSTPGFLSLLRTGAEGKGYGDGTCLVARWSL</sequence>
<proteinExistence type="predicted"/>
<organism evidence="2 3">
    <name type="scientific">Crotalaria pallida</name>
    <name type="common">Smooth rattlebox</name>
    <name type="synonym">Crotalaria striata</name>
    <dbReference type="NCBI Taxonomy" id="3830"/>
    <lineage>
        <taxon>Eukaryota</taxon>
        <taxon>Viridiplantae</taxon>
        <taxon>Streptophyta</taxon>
        <taxon>Embryophyta</taxon>
        <taxon>Tracheophyta</taxon>
        <taxon>Spermatophyta</taxon>
        <taxon>Magnoliopsida</taxon>
        <taxon>eudicotyledons</taxon>
        <taxon>Gunneridae</taxon>
        <taxon>Pentapetalae</taxon>
        <taxon>rosids</taxon>
        <taxon>fabids</taxon>
        <taxon>Fabales</taxon>
        <taxon>Fabaceae</taxon>
        <taxon>Papilionoideae</taxon>
        <taxon>50 kb inversion clade</taxon>
        <taxon>genistoids sensu lato</taxon>
        <taxon>core genistoids</taxon>
        <taxon>Crotalarieae</taxon>
        <taxon>Crotalaria</taxon>
    </lineage>
</organism>
<dbReference type="Proteomes" id="UP001372338">
    <property type="component" value="Unassembled WGS sequence"/>
</dbReference>
<keyword evidence="1" id="KW-0812">Transmembrane</keyword>
<feature type="transmembrane region" description="Helical" evidence="1">
    <location>
        <begin position="148"/>
        <end position="167"/>
    </location>
</feature>
<keyword evidence="3" id="KW-1185">Reference proteome</keyword>
<evidence type="ECO:0000313" key="2">
    <source>
        <dbReference type="EMBL" id="KAK7280998.1"/>
    </source>
</evidence>
<evidence type="ECO:0000313" key="3">
    <source>
        <dbReference type="Proteomes" id="UP001372338"/>
    </source>
</evidence>
<gene>
    <name evidence="2" type="ORF">RIF29_08618</name>
</gene>
<name>A0AAN9FYT0_CROPI</name>
<keyword evidence="1" id="KW-1133">Transmembrane helix</keyword>